<dbReference type="AlphaFoldDB" id="A0A7J7HVW8"/>
<protein>
    <recommendedName>
        <fullName evidence="2">Pectate lyase domain-containing protein</fullName>
    </recommendedName>
</protein>
<dbReference type="Proteomes" id="UP000593564">
    <property type="component" value="Unassembled WGS sequence"/>
</dbReference>
<dbReference type="InterPro" id="IPR012334">
    <property type="entry name" value="Pectin_lyas_fold"/>
</dbReference>
<accession>A0A7J7HVW8</accession>
<keyword evidence="4" id="KW-1185">Reference proteome</keyword>
<dbReference type="PANTHER" id="PTHR31683:SF181">
    <property type="entry name" value="PECTATE LYASE 6-RELATED"/>
    <property type="match status" value="1"/>
</dbReference>
<dbReference type="InterPro" id="IPR045032">
    <property type="entry name" value="PEL"/>
</dbReference>
<evidence type="ECO:0000259" key="2">
    <source>
        <dbReference type="SMART" id="SM00656"/>
    </source>
</evidence>
<proteinExistence type="predicted"/>
<name>A0A7J7HVW8_CAMSI</name>
<comment type="caution">
    <text evidence="3">The sequence shown here is derived from an EMBL/GenBank/DDBJ whole genome shotgun (WGS) entry which is preliminary data.</text>
</comment>
<evidence type="ECO:0000313" key="4">
    <source>
        <dbReference type="Proteomes" id="UP000593564"/>
    </source>
</evidence>
<feature type="domain" description="Pectate lyase" evidence="2">
    <location>
        <begin position="1"/>
        <end position="110"/>
    </location>
</feature>
<evidence type="ECO:0000256" key="1">
    <source>
        <dbReference type="ARBA" id="ARBA00023239"/>
    </source>
</evidence>
<dbReference type="SMART" id="SM00656">
    <property type="entry name" value="Amb_all"/>
    <property type="match status" value="1"/>
</dbReference>
<dbReference type="PANTHER" id="PTHR31683">
    <property type="entry name" value="PECTATE LYASE 18-RELATED"/>
    <property type="match status" value="1"/>
</dbReference>
<dbReference type="InterPro" id="IPR011050">
    <property type="entry name" value="Pectin_lyase_fold/virulence"/>
</dbReference>
<evidence type="ECO:0000313" key="3">
    <source>
        <dbReference type="EMBL" id="KAF5956990.1"/>
    </source>
</evidence>
<dbReference type="GO" id="GO:0030570">
    <property type="term" value="F:pectate lyase activity"/>
    <property type="evidence" value="ECO:0007669"/>
    <property type="project" value="InterPro"/>
</dbReference>
<dbReference type="SUPFAM" id="SSF51126">
    <property type="entry name" value="Pectin lyase-like"/>
    <property type="match status" value="1"/>
</dbReference>
<gene>
    <name evidence="3" type="ORF">HYC85_004215</name>
</gene>
<dbReference type="EMBL" id="JACBKZ010000002">
    <property type="protein sequence ID" value="KAF5956990.1"/>
    <property type="molecule type" value="Genomic_DNA"/>
</dbReference>
<dbReference type="InterPro" id="IPR002022">
    <property type="entry name" value="Pec_lyase"/>
</dbReference>
<organism evidence="3 4">
    <name type="scientific">Camellia sinensis</name>
    <name type="common">Tea plant</name>
    <name type="synonym">Thea sinensis</name>
    <dbReference type="NCBI Taxonomy" id="4442"/>
    <lineage>
        <taxon>Eukaryota</taxon>
        <taxon>Viridiplantae</taxon>
        <taxon>Streptophyta</taxon>
        <taxon>Embryophyta</taxon>
        <taxon>Tracheophyta</taxon>
        <taxon>Spermatophyta</taxon>
        <taxon>Magnoliopsida</taxon>
        <taxon>eudicotyledons</taxon>
        <taxon>Gunneridae</taxon>
        <taxon>Pentapetalae</taxon>
        <taxon>asterids</taxon>
        <taxon>Ericales</taxon>
        <taxon>Theaceae</taxon>
        <taxon>Camellia</taxon>
    </lineage>
</organism>
<dbReference type="Gene3D" id="2.160.20.10">
    <property type="entry name" value="Single-stranded right-handed beta-helix, Pectin lyase-like"/>
    <property type="match status" value="1"/>
</dbReference>
<keyword evidence="1" id="KW-0456">Lyase</keyword>
<reference evidence="3 4" key="2">
    <citation type="submission" date="2020-07" db="EMBL/GenBank/DDBJ databases">
        <title>Genome assembly of wild tea tree DASZ reveals pedigree and selection history of tea varieties.</title>
        <authorList>
            <person name="Zhang W."/>
        </authorList>
    </citation>
    <scope>NUCLEOTIDE SEQUENCE [LARGE SCALE GENOMIC DNA]</scope>
    <source>
        <strain evidence="4">cv. G240</strain>
        <tissue evidence="3">Leaf</tissue>
    </source>
</reference>
<reference evidence="4" key="1">
    <citation type="journal article" date="2020" name="Nat. Commun.">
        <title>Genome assembly of wild tea tree DASZ reveals pedigree and selection history of tea varieties.</title>
        <authorList>
            <person name="Zhang W."/>
            <person name="Zhang Y."/>
            <person name="Qiu H."/>
            <person name="Guo Y."/>
            <person name="Wan H."/>
            <person name="Zhang X."/>
            <person name="Scossa F."/>
            <person name="Alseekh S."/>
            <person name="Zhang Q."/>
            <person name="Wang P."/>
            <person name="Xu L."/>
            <person name="Schmidt M.H."/>
            <person name="Jia X."/>
            <person name="Li D."/>
            <person name="Zhu A."/>
            <person name="Guo F."/>
            <person name="Chen W."/>
            <person name="Ni D."/>
            <person name="Usadel B."/>
            <person name="Fernie A.R."/>
            <person name="Wen W."/>
        </authorList>
    </citation>
    <scope>NUCLEOTIDE SEQUENCE [LARGE SCALE GENOMIC DNA]</scope>
    <source>
        <strain evidence="4">cv. G240</strain>
    </source>
</reference>
<sequence>MQGDKIIDGRGAHVNIIGGAGITIQFIKNVIVHNLHIRNIVSANGGNVIDAVDHIGFRTRSDGDGISIYGSSNVWIDHVSMSNCVEGLIDAIEGSTAITISNSHFTVIMR</sequence>